<evidence type="ECO:0000256" key="8">
    <source>
        <dbReference type="ARBA" id="ARBA00022884"/>
    </source>
</evidence>
<sequence length="454" mass="51922">MIMIMLISGGENVDNRKIVLPDKVKRIILNLQSHGYEAYAVGGCVRDSLLGRTPEDWDITTSATPFQVKAIFPKTFDTGIEHGTVTVLMEKEGFEVTTYRIDGEYEDARHPKEVTFTASLTEDLRRRDFTINAMAYNDAEGLIDVFGGLADLQNKMIRCVGNARERFSEDALRILRGIRFAAQLGFEIDEETRNGMRTLAPTLKKISAERIQVELVKLLTSDRPDMLREAYQLGITRQFLPEFDLLMQTEQETPHHMYNVGEHTLHAMTNIRANKILRLTMLMHDMGKPALKTMDETGRAHFKKHALESEKIAKEIMTKLKFDNDTKHKVSRLVLYHDYRMPATDRAVRRAMNRIGEDLFPFYLEVRRADVLAQSTYKREEKIENLDQIEKLYGQIKEAGQCVSLKGLAVTGKDLIEAGMQPGKEIGEKLNELLELVIECPEYNTKEELLKHLG</sequence>
<dbReference type="Pfam" id="PF12627">
    <property type="entry name" value="PolyA_pol_RNAbd"/>
    <property type="match status" value="1"/>
</dbReference>
<dbReference type="InterPro" id="IPR032810">
    <property type="entry name" value="CCA-adding_enz_C"/>
</dbReference>
<accession>A0A938X2J4</accession>
<dbReference type="CDD" id="cd05398">
    <property type="entry name" value="NT_ClassII-CCAase"/>
    <property type="match status" value="1"/>
</dbReference>
<dbReference type="InterPro" id="IPR002646">
    <property type="entry name" value="PolA_pol_head_dom"/>
</dbReference>
<evidence type="ECO:0000313" key="14">
    <source>
        <dbReference type="Proteomes" id="UP000713880"/>
    </source>
</evidence>
<dbReference type="PANTHER" id="PTHR46173">
    <property type="entry name" value="CCA TRNA NUCLEOTIDYLTRANSFERASE 1, MITOCHONDRIAL"/>
    <property type="match status" value="1"/>
</dbReference>
<dbReference type="Pfam" id="PF01743">
    <property type="entry name" value="PolyA_pol"/>
    <property type="match status" value="1"/>
</dbReference>
<dbReference type="InterPro" id="IPR050264">
    <property type="entry name" value="Bact_CCA-adding_enz_type3_sf"/>
</dbReference>
<evidence type="ECO:0000256" key="9">
    <source>
        <dbReference type="RuleBase" id="RU003953"/>
    </source>
</evidence>
<dbReference type="NCBIfam" id="NF009814">
    <property type="entry name" value="PRK13299.1"/>
    <property type="match status" value="1"/>
</dbReference>
<evidence type="ECO:0000256" key="3">
    <source>
        <dbReference type="ARBA" id="ARBA00022694"/>
    </source>
</evidence>
<name>A0A938X2J4_9CLOT</name>
<dbReference type="GO" id="GO:0004810">
    <property type="term" value="F:CCA tRNA nucleotidyltransferase activity"/>
    <property type="evidence" value="ECO:0007669"/>
    <property type="project" value="UniProtKB-EC"/>
</dbReference>
<comment type="caution">
    <text evidence="13">The sequence shown here is derived from an EMBL/GenBank/DDBJ whole genome shotgun (WGS) entry which is preliminary data.</text>
</comment>
<evidence type="ECO:0000256" key="1">
    <source>
        <dbReference type="ARBA" id="ARBA00001946"/>
    </source>
</evidence>
<gene>
    <name evidence="13" type="ORF">H6A13_10050</name>
</gene>
<keyword evidence="7" id="KW-0460">Magnesium</keyword>
<evidence type="ECO:0000256" key="2">
    <source>
        <dbReference type="ARBA" id="ARBA00022679"/>
    </source>
</evidence>
<dbReference type="Proteomes" id="UP000713880">
    <property type="component" value="Unassembled WGS sequence"/>
</dbReference>
<dbReference type="InterPro" id="IPR043519">
    <property type="entry name" value="NT_sf"/>
</dbReference>
<comment type="cofactor">
    <cofactor evidence="1">
        <name>Mg(2+)</name>
        <dbReference type="ChEBI" id="CHEBI:18420"/>
    </cofactor>
</comment>
<dbReference type="PANTHER" id="PTHR46173:SF1">
    <property type="entry name" value="CCA TRNA NUCLEOTIDYLTRANSFERASE 1, MITOCHONDRIAL"/>
    <property type="match status" value="1"/>
</dbReference>
<evidence type="ECO:0000256" key="7">
    <source>
        <dbReference type="ARBA" id="ARBA00022842"/>
    </source>
</evidence>
<dbReference type="SUPFAM" id="SSF81301">
    <property type="entry name" value="Nucleotidyltransferase"/>
    <property type="match status" value="1"/>
</dbReference>
<keyword evidence="6" id="KW-0547">Nucleotide-binding</keyword>
<proteinExistence type="inferred from homology"/>
<feature type="domain" description="Poly A polymerase head" evidence="10">
    <location>
        <begin position="38"/>
        <end position="158"/>
    </location>
</feature>
<reference evidence="13" key="1">
    <citation type="submission" date="2020-08" db="EMBL/GenBank/DDBJ databases">
        <authorList>
            <person name="Cejkova D."/>
            <person name="Kubasova T."/>
            <person name="Jahodarova E."/>
            <person name="Rychlik I."/>
        </authorList>
    </citation>
    <scope>NUCLEOTIDE SEQUENCE</scope>
    <source>
        <strain evidence="13">An420c</strain>
    </source>
</reference>
<dbReference type="EMBL" id="JACJLV010000035">
    <property type="protein sequence ID" value="MBM6827430.1"/>
    <property type="molecule type" value="Genomic_DNA"/>
</dbReference>
<evidence type="ECO:0000259" key="10">
    <source>
        <dbReference type="Pfam" id="PF01743"/>
    </source>
</evidence>
<organism evidence="13 14">
    <name type="scientific">Mordavella massiliensis</name>
    <dbReference type="NCBI Taxonomy" id="1871024"/>
    <lineage>
        <taxon>Bacteria</taxon>
        <taxon>Bacillati</taxon>
        <taxon>Bacillota</taxon>
        <taxon>Clostridia</taxon>
        <taxon>Eubacteriales</taxon>
        <taxon>Clostridiaceae</taxon>
        <taxon>Mordavella</taxon>
    </lineage>
</organism>
<dbReference type="Gene3D" id="1.10.3090.10">
    <property type="entry name" value="cca-adding enzyme, domain 2"/>
    <property type="match status" value="1"/>
</dbReference>
<dbReference type="Gene3D" id="3.30.460.10">
    <property type="entry name" value="Beta Polymerase, domain 2"/>
    <property type="match status" value="1"/>
</dbReference>
<feature type="domain" description="tRNA nucleotidyltransferase/poly(A) polymerase RNA and SrmB- binding" evidence="11">
    <location>
        <begin position="185"/>
        <end position="244"/>
    </location>
</feature>
<comment type="similarity">
    <text evidence="9">Belongs to the tRNA nucleotidyltransferase/poly(A) polymerase family.</text>
</comment>
<dbReference type="AlphaFoldDB" id="A0A938X2J4"/>
<evidence type="ECO:0000256" key="5">
    <source>
        <dbReference type="ARBA" id="ARBA00022723"/>
    </source>
</evidence>
<dbReference type="GO" id="GO:0008033">
    <property type="term" value="P:tRNA processing"/>
    <property type="evidence" value="ECO:0007669"/>
    <property type="project" value="UniProtKB-KW"/>
</dbReference>
<evidence type="ECO:0000259" key="11">
    <source>
        <dbReference type="Pfam" id="PF12627"/>
    </source>
</evidence>
<dbReference type="GO" id="GO:0046872">
    <property type="term" value="F:metal ion binding"/>
    <property type="evidence" value="ECO:0007669"/>
    <property type="project" value="UniProtKB-KW"/>
</dbReference>
<dbReference type="InterPro" id="IPR032828">
    <property type="entry name" value="PolyA_RNA-bd"/>
</dbReference>
<keyword evidence="3" id="KW-0819">tRNA processing</keyword>
<feature type="domain" description="CCA-adding enzyme C-terminal" evidence="12">
    <location>
        <begin position="309"/>
        <end position="451"/>
    </location>
</feature>
<evidence type="ECO:0000256" key="6">
    <source>
        <dbReference type="ARBA" id="ARBA00022741"/>
    </source>
</evidence>
<dbReference type="Pfam" id="PF13735">
    <property type="entry name" value="tRNA_NucTran2_2"/>
    <property type="match status" value="1"/>
</dbReference>
<evidence type="ECO:0000256" key="4">
    <source>
        <dbReference type="ARBA" id="ARBA00022695"/>
    </source>
</evidence>
<evidence type="ECO:0000313" key="13">
    <source>
        <dbReference type="EMBL" id="MBM6827430.1"/>
    </source>
</evidence>
<keyword evidence="14" id="KW-1185">Reference proteome</keyword>
<keyword evidence="8 9" id="KW-0694">RNA-binding</keyword>
<reference evidence="13" key="2">
    <citation type="journal article" date="2021" name="Sci. Rep.">
        <title>The distribution of antibiotic resistance genes in chicken gut microbiota commensals.</title>
        <authorList>
            <person name="Juricova H."/>
            <person name="Matiasovicova J."/>
            <person name="Kubasova T."/>
            <person name="Cejkova D."/>
            <person name="Rychlik I."/>
        </authorList>
    </citation>
    <scope>NUCLEOTIDE SEQUENCE</scope>
    <source>
        <strain evidence="13">An420c</strain>
    </source>
</reference>
<dbReference type="Gene3D" id="1.10.246.80">
    <property type="match status" value="1"/>
</dbReference>
<dbReference type="SUPFAM" id="SSF81891">
    <property type="entry name" value="Poly A polymerase C-terminal region-like"/>
    <property type="match status" value="1"/>
</dbReference>
<dbReference type="GO" id="GO:0000166">
    <property type="term" value="F:nucleotide binding"/>
    <property type="evidence" value="ECO:0007669"/>
    <property type="project" value="UniProtKB-KW"/>
</dbReference>
<evidence type="ECO:0000259" key="12">
    <source>
        <dbReference type="Pfam" id="PF13735"/>
    </source>
</evidence>
<keyword evidence="5" id="KW-0479">Metal-binding</keyword>
<keyword evidence="2 9" id="KW-0808">Transferase</keyword>
<protein>
    <submittedName>
        <fullName evidence="13">CCA tRNA nucleotidyltransferase</fullName>
        <ecNumber evidence="13">2.7.7.72</ecNumber>
    </submittedName>
</protein>
<dbReference type="GO" id="GO:0000049">
    <property type="term" value="F:tRNA binding"/>
    <property type="evidence" value="ECO:0007669"/>
    <property type="project" value="TreeGrafter"/>
</dbReference>
<dbReference type="EC" id="2.7.7.72" evidence="13"/>
<keyword evidence="4 13" id="KW-0548">Nucleotidyltransferase</keyword>